<protein>
    <recommendedName>
        <fullName evidence="7">Chromosome partition protein Smc</fullName>
    </recommendedName>
</protein>
<dbReference type="NCBIfam" id="TIGR02168">
    <property type="entry name" value="SMC_prok_B"/>
    <property type="match status" value="1"/>
</dbReference>
<dbReference type="InterPro" id="IPR003395">
    <property type="entry name" value="RecF/RecN/SMC_N"/>
</dbReference>
<dbReference type="GO" id="GO:0005737">
    <property type="term" value="C:cytoplasm"/>
    <property type="evidence" value="ECO:0007669"/>
    <property type="project" value="UniProtKB-SubCell"/>
</dbReference>
<comment type="caution">
    <text evidence="9">The sequence shown here is derived from an EMBL/GenBank/DDBJ whole genome shotgun (WGS) entry which is preliminary data.</text>
</comment>
<dbReference type="SUPFAM" id="SSF57997">
    <property type="entry name" value="Tropomyosin"/>
    <property type="match status" value="1"/>
</dbReference>
<keyword evidence="4 7" id="KW-0067">ATP-binding</keyword>
<keyword evidence="6 7" id="KW-0238">DNA-binding</keyword>
<dbReference type="OrthoDB" id="9808768at2"/>
<evidence type="ECO:0000256" key="7">
    <source>
        <dbReference type="HAMAP-Rule" id="MF_01894"/>
    </source>
</evidence>
<dbReference type="SUPFAM" id="SSF75553">
    <property type="entry name" value="Smc hinge domain"/>
    <property type="match status" value="1"/>
</dbReference>
<dbReference type="GO" id="GO:0007062">
    <property type="term" value="P:sister chromatid cohesion"/>
    <property type="evidence" value="ECO:0007669"/>
    <property type="project" value="InterPro"/>
</dbReference>
<feature type="domain" description="SMC hinge" evidence="8">
    <location>
        <begin position="526"/>
        <end position="642"/>
    </location>
</feature>
<keyword evidence="3 7" id="KW-0547">Nucleotide-binding</keyword>
<dbReference type="PANTHER" id="PTHR43977">
    <property type="entry name" value="STRUCTURAL MAINTENANCE OF CHROMOSOMES PROTEIN 3"/>
    <property type="match status" value="1"/>
</dbReference>
<name>A0A0D1BWR0_CLOBO</name>
<dbReference type="SUPFAM" id="SSF52540">
    <property type="entry name" value="P-loop containing nucleoside triphosphate hydrolases"/>
    <property type="match status" value="2"/>
</dbReference>
<dbReference type="HAMAP" id="MF_01894">
    <property type="entry name" value="Smc_prok"/>
    <property type="match status" value="1"/>
</dbReference>
<evidence type="ECO:0000313" key="10">
    <source>
        <dbReference type="Proteomes" id="UP000032250"/>
    </source>
</evidence>
<dbReference type="CDD" id="cd03278">
    <property type="entry name" value="ABC_SMC_barmotin"/>
    <property type="match status" value="2"/>
</dbReference>
<dbReference type="Gene3D" id="3.40.50.300">
    <property type="entry name" value="P-loop containing nucleotide triphosphate hydrolases"/>
    <property type="match status" value="2"/>
</dbReference>
<keyword evidence="5 7" id="KW-0175">Coiled coil</keyword>
<evidence type="ECO:0000313" key="9">
    <source>
        <dbReference type="EMBL" id="KIS24277.1"/>
    </source>
</evidence>
<dbReference type="GO" id="GO:0006260">
    <property type="term" value="P:DNA replication"/>
    <property type="evidence" value="ECO:0007669"/>
    <property type="project" value="UniProtKB-UniRule"/>
</dbReference>
<dbReference type="Proteomes" id="UP000032250">
    <property type="component" value="Unassembled WGS sequence"/>
</dbReference>
<dbReference type="Gene3D" id="6.10.250.3110">
    <property type="match status" value="1"/>
</dbReference>
<dbReference type="Gene3D" id="3.30.70.1620">
    <property type="match status" value="1"/>
</dbReference>
<comment type="subcellular location">
    <subcellularLocation>
        <location evidence="1 7">Cytoplasm</location>
    </subcellularLocation>
</comment>
<dbReference type="GO" id="GO:0003677">
    <property type="term" value="F:DNA binding"/>
    <property type="evidence" value="ECO:0007669"/>
    <property type="project" value="UniProtKB-UniRule"/>
</dbReference>
<feature type="coiled-coil region" evidence="7">
    <location>
        <begin position="860"/>
        <end position="926"/>
    </location>
</feature>
<feature type="coiled-coil region" evidence="7">
    <location>
        <begin position="174"/>
        <end position="499"/>
    </location>
</feature>
<evidence type="ECO:0000256" key="3">
    <source>
        <dbReference type="ARBA" id="ARBA00022741"/>
    </source>
</evidence>
<dbReference type="InterPro" id="IPR010935">
    <property type="entry name" value="SMC_hinge"/>
</dbReference>
<dbReference type="RefSeq" id="WP_003484815.1">
    <property type="nucleotide sequence ID" value="NZ_JXSU01000007.1"/>
</dbReference>
<gene>
    <name evidence="7" type="primary">smc</name>
    <name evidence="9" type="ORF">N495_12070</name>
</gene>
<dbReference type="PIRSF" id="PIRSF005719">
    <property type="entry name" value="SMC"/>
    <property type="match status" value="1"/>
</dbReference>
<dbReference type="GO" id="GO:0005524">
    <property type="term" value="F:ATP binding"/>
    <property type="evidence" value="ECO:0007669"/>
    <property type="project" value="UniProtKB-UniRule"/>
</dbReference>
<dbReference type="InterPro" id="IPR011890">
    <property type="entry name" value="SMC_prok"/>
</dbReference>
<dbReference type="Gene3D" id="1.20.1060.20">
    <property type="match status" value="1"/>
</dbReference>
<comment type="subunit">
    <text evidence="7">Homodimer.</text>
</comment>
<dbReference type="FunFam" id="3.40.50.300:FF:000901">
    <property type="entry name" value="Chromosome partition protein Smc"/>
    <property type="match status" value="1"/>
</dbReference>
<dbReference type="AlphaFoldDB" id="A0A0D1BWR0"/>
<dbReference type="InterPro" id="IPR024704">
    <property type="entry name" value="SMC"/>
</dbReference>
<dbReference type="SMART" id="SM00968">
    <property type="entry name" value="SMC_hinge"/>
    <property type="match status" value="1"/>
</dbReference>
<dbReference type="FunFam" id="3.40.50.300:FF:000984">
    <property type="entry name" value="Chromosome partition protein Smc"/>
    <property type="match status" value="1"/>
</dbReference>
<keyword evidence="2 7" id="KW-0963">Cytoplasm</keyword>
<evidence type="ECO:0000259" key="8">
    <source>
        <dbReference type="SMART" id="SM00968"/>
    </source>
</evidence>
<dbReference type="GO" id="GO:0005694">
    <property type="term" value="C:chromosome"/>
    <property type="evidence" value="ECO:0007669"/>
    <property type="project" value="InterPro"/>
</dbReference>
<reference evidence="9 10" key="1">
    <citation type="submission" date="2014-06" db="EMBL/GenBank/DDBJ databases">
        <title>Genome characterization of distinct group I Clostridium botulinum lineages.</title>
        <authorList>
            <person name="Giordani F."/>
            <person name="Anselmo A."/>
            <person name="Fillo S."/>
            <person name="Palozzi A.M."/>
            <person name="Fortunato A."/>
            <person name="Gentile B."/>
            <person name="Ciammaruconi A."/>
            <person name="Anniballi F."/>
            <person name="De Medici D."/>
            <person name="Lista F."/>
        </authorList>
    </citation>
    <scope>NUCLEOTIDE SEQUENCE [LARGE SCALE GENOMIC DNA]</scope>
    <source>
        <strain evidence="9 10">B2 450</strain>
    </source>
</reference>
<evidence type="ECO:0000256" key="1">
    <source>
        <dbReference type="ARBA" id="ARBA00004496"/>
    </source>
</evidence>
<evidence type="ECO:0000256" key="4">
    <source>
        <dbReference type="ARBA" id="ARBA00022840"/>
    </source>
</evidence>
<dbReference type="Pfam" id="PF06470">
    <property type="entry name" value="SMC_hinge"/>
    <property type="match status" value="1"/>
</dbReference>
<evidence type="ECO:0000256" key="5">
    <source>
        <dbReference type="ARBA" id="ARBA00023054"/>
    </source>
</evidence>
<dbReference type="PATRIC" id="fig|1379739.3.peg.2798"/>
<dbReference type="HOGENOM" id="CLU_001042_2_2_9"/>
<sequence>MFLKSIEIRGFKSFADKTELMFKQGVTAIVGPNGSGKSNISDAVKWVLGEQSVKSLRGSKMEDVIFAGTQYRKPVGLCQVSLILDNSDKDLPIEYTEVTITRRLYRSGESEYYINNTQCRLKDIQELFMDTGIGKEGYSIIGQGKIEAVLSGKPEERRSLLEEAAGIVKFKWRKEEADKKLSNTEQNLIRIKDILNTYEERIEPLKEESEKAKKFLNLSEELKHKEVNIMIYSIDKIEKDLENINNNMLSLSENIDNLKNEKSQYKEIILKFNEKLELLDTNNGKNKEEYYYNKDKNKDIENENILLKEKIKNLKDNIKVKENTLKTNEERLQNYLKEKEDLEKKLNKLKEEEIYLREEIDKKEDNINNFNKELKEKEDKLKMLKSEEIEILSNTANLRNEISVMENEIVNLKNKLDNIKNSCDSYISSININIKTKEDIEKEIKNIKENILSLENNLKENSKNIGSLKISLNNKEKKLKEKNAAYSRLEANYHMLSNLEKHYEGYNRSVKTLMEHVSQGKIDNINGGCEVLGDIIKVKKEFETAMEIALGGAISNVITEDENKAKILINYLKKRSLGRATFLPLTTIQGRKAKINNVTREDGFLGIASELINYDAKFSNIIDYVLGRTLVAKDMDSALKIAKKLNYSFKIVTLEGEVINPGGSLTGGSIKHRAGSSIISRKREIEETKKELEETKNTIEEFISNILENKNKIKTLDEENLNIKDEIYYNNIEITKFTGKLNAIKEDTERLRSSLNISREEIKLTKDKIQDIEENINASQKQLEELKLRKDLNHNDIKECEDFLENEEENVKNIKDKLIEYKIEKAKLDEMLVSIKKEFYSMDTNITNLNNENKNINKGNHEDRTNIEKFENNIKENEDNIKDIKTYLESLEEKFKKYEVERIKLKEELEKNKNKEENLLLILSKKEDEVHKQDIQKTRYITERENLYNKLNEEFSLTYAEALSYKKEDINVIKYKEYVQNLKIEISNLGTVNVGSIEEYKELNEKITFMSNQKEDLVKSKEELLNVIEEMTNKMRTVFSENFNKLRKNFNETFIELFKGGSADLILSNGDELTANIEINVQPPGKKLQNINLMSGGEKGLSAIALLFAILKMKPTPFCILDEIEAALDDANVTRYADFLKEFSENSQFIVITHRKGTMEACDALYGVTMEEKGVSKIISVDLTSKDEVAATL</sequence>
<dbReference type="EMBL" id="JXSU01000007">
    <property type="protein sequence ID" value="KIS24277.1"/>
    <property type="molecule type" value="Genomic_DNA"/>
</dbReference>
<evidence type="ECO:0000256" key="6">
    <source>
        <dbReference type="ARBA" id="ARBA00023125"/>
    </source>
</evidence>
<dbReference type="GO" id="GO:0016887">
    <property type="term" value="F:ATP hydrolysis activity"/>
    <property type="evidence" value="ECO:0007669"/>
    <property type="project" value="InterPro"/>
</dbReference>
<dbReference type="Pfam" id="PF02463">
    <property type="entry name" value="SMC_N"/>
    <property type="match status" value="2"/>
</dbReference>
<dbReference type="InterPro" id="IPR027417">
    <property type="entry name" value="P-loop_NTPase"/>
</dbReference>
<comment type="function">
    <text evidence="7">Required for chromosome condensation and partitioning.</text>
</comment>
<dbReference type="GO" id="GO:0007059">
    <property type="term" value="P:chromosome segregation"/>
    <property type="evidence" value="ECO:0007669"/>
    <property type="project" value="UniProtKB-UniRule"/>
</dbReference>
<accession>A0A0D1BWR0</accession>
<dbReference type="InterPro" id="IPR036277">
    <property type="entry name" value="SMC_hinge_sf"/>
</dbReference>
<dbReference type="GO" id="GO:0030261">
    <property type="term" value="P:chromosome condensation"/>
    <property type="evidence" value="ECO:0007669"/>
    <property type="project" value="InterPro"/>
</dbReference>
<feature type="coiled-coil region" evidence="7">
    <location>
        <begin position="1000"/>
        <end position="1034"/>
    </location>
</feature>
<organism evidence="9 10">
    <name type="scientific">Clostridium botulinum B2 450</name>
    <dbReference type="NCBI Taxonomy" id="1379739"/>
    <lineage>
        <taxon>Bacteria</taxon>
        <taxon>Bacillati</taxon>
        <taxon>Bacillota</taxon>
        <taxon>Clostridia</taxon>
        <taxon>Eubacteriales</taxon>
        <taxon>Clostridiaceae</taxon>
        <taxon>Clostridium</taxon>
    </lineage>
</organism>
<comment type="similarity">
    <text evidence="7">Belongs to the SMC family.</text>
</comment>
<feature type="coiled-coil region" evidence="7">
    <location>
        <begin position="678"/>
        <end position="726"/>
    </location>
</feature>
<feature type="binding site" evidence="7">
    <location>
        <begin position="32"/>
        <end position="39"/>
    </location>
    <ligand>
        <name>ATP</name>
        <dbReference type="ChEBI" id="CHEBI:30616"/>
    </ligand>
</feature>
<proteinExistence type="inferred from homology"/>
<evidence type="ECO:0000256" key="2">
    <source>
        <dbReference type="ARBA" id="ARBA00022490"/>
    </source>
</evidence>
<comment type="domain">
    <text evidence="7">Contains large globular domains required for ATP hydrolysis at each terminus and a third globular domain forming a flexible hinge near the middle of the molecule. These domains are separated by coiled-coil structures.</text>
</comment>
<feature type="coiled-coil region" evidence="7">
    <location>
        <begin position="755"/>
        <end position="831"/>
    </location>
</feature>